<dbReference type="OrthoDB" id="9772934at2"/>
<feature type="binding site" evidence="9">
    <location>
        <begin position="116"/>
        <end position="118"/>
    </location>
    <ligand>
        <name>ATP</name>
        <dbReference type="ChEBI" id="CHEBI:30616"/>
        <note>ligand shared between dimeric partners</note>
    </ligand>
</feature>
<evidence type="ECO:0000256" key="9">
    <source>
        <dbReference type="HAMAP-Rule" id="MF_00625"/>
    </source>
</evidence>
<evidence type="ECO:0000256" key="8">
    <source>
        <dbReference type="ARBA" id="ARBA00023266"/>
    </source>
</evidence>
<dbReference type="InterPro" id="IPR036921">
    <property type="entry name" value="PurM-like_N_sf"/>
</dbReference>
<keyword evidence="7 9" id="KW-0460">Magnesium</keyword>
<dbReference type="CDD" id="cd02195">
    <property type="entry name" value="SelD"/>
    <property type="match status" value="1"/>
</dbReference>
<dbReference type="InterPro" id="IPR023061">
    <property type="entry name" value="SelD_I"/>
</dbReference>
<comment type="similarity">
    <text evidence="1 9">Belongs to the selenophosphate synthase 1 family. Class I subfamily.</text>
</comment>
<comment type="function">
    <text evidence="9">Synthesizes selenophosphate from selenide and ATP.</text>
</comment>
<evidence type="ECO:0000256" key="6">
    <source>
        <dbReference type="ARBA" id="ARBA00022840"/>
    </source>
</evidence>
<dbReference type="EC" id="2.7.9.3" evidence="9"/>
<dbReference type="SUPFAM" id="SSF56042">
    <property type="entry name" value="PurM C-terminal domain-like"/>
    <property type="match status" value="1"/>
</dbReference>
<keyword evidence="13" id="KW-1185">Reference proteome</keyword>
<dbReference type="GO" id="GO:0016260">
    <property type="term" value="P:selenocysteine biosynthetic process"/>
    <property type="evidence" value="ECO:0007669"/>
    <property type="project" value="InterPro"/>
</dbReference>
<evidence type="ECO:0000256" key="7">
    <source>
        <dbReference type="ARBA" id="ARBA00022842"/>
    </source>
</evidence>
<accession>A0A267MLG3</accession>
<dbReference type="InterPro" id="IPR036676">
    <property type="entry name" value="PurM-like_C_sf"/>
</dbReference>
<evidence type="ECO:0000259" key="11">
    <source>
        <dbReference type="Pfam" id="PF02769"/>
    </source>
</evidence>
<comment type="subunit">
    <text evidence="9">Homodimer.</text>
</comment>
<evidence type="ECO:0000256" key="3">
    <source>
        <dbReference type="ARBA" id="ARBA00022723"/>
    </source>
</evidence>
<protein>
    <recommendedName>
        <fullName evidence="9">Selenide, water dikinase</fullName>
        <ecNumber evidence="9">2.7.9.3</ecNumber>
    </recommendedName>
    <alternativeName>
        <fullName evidence="9">Selenium donor protein</fullName>
    </alternativeName>
    <alternativeName>
        <fullName evidence="9">Selenophosphate synthase</fullName>
    </alternativeName>
</protein>
<dbReference type="GO" id="GO:0004756">
    <property type="term" value="F:selenide, water dikinase activity"/>
    <property type="evidence" value="ECO:0007669"/>
    <property type="project" value="UniProtKB-UniRule"/>
</dbReference>
<keyword evidence="4 9" id="KW-0547">Nucleotide-binding</keyword>
<evidence type="ECO:0000256" key="4">
    <source>
        <dbReference type="ARBA" id="ARBA00022741"/>
    </source>
</evidence>
<feature type="domain" description="PurM-like C-terminal" evidence="11">
    <location>
        <begin position="146"/>
        <end position="324"/>
    </location>
</feature>
<dbReference type="AlphaFoldDB" id="A0A267MLG3"/>
<dbReference type="Pfam" id="PF00586">
    <property type="entry name" value="AIRS"/>
    <property type="match status" value="1"/>
</dbReference>
<dbReference type="PANTHER" id="PTHR10256:SF0">
    <property type="entry name" value="INACTIVE SELENIDE, WATER DIKINASE-LIKE PROTEIN-RELATED"/>
    <property type="match status" value="1"/>
</dbReference>
<feature type="binding site" description="in other chain" evidence="9">
    <location>
        <position position="45"/>
    </location>
    <ligand>
        <name>ATP</name>
        <dbReference type="ChEBI" id="CHEBI:30616"/>
        <note>ligand shared between dimeric partners</note>
    </ligand>
</feature>
<sequence length="326" mass="34681">MGPADLEQILSCLPPTTDKNLVGGLKEDAAIYQLNSNLAVVQTVDFITPVLNDPYAFGVVAVANAMSDIYAMGAKPIYALNIVEFPVKTLPLSILEEILRGGADKALEAGVNIAGGHSIEDNAPKYGLTVTGLVDPTKIVRKKGARPGDILFLTKPLGTGIITSAIDRGLVGSEIEQEIYEIMAHLNKGASEAMTSIGVHACTDITGFGLIGHLYEMMASSQVSAQINLDKIPLISGVRKLLKMGAVSSGTHNNYRYLREKIIWQEGISQEDVMLLCDAQTSGGLLIAVPQEKASQFQSALMAAGCIVAAEIGLVTEKKEKFIEVI</sequence>
<comment type="caution">
    <text evidence="12">The sequence shown here is derived from an EMBL/GenBank/DDBJ whole genome shotgun (WGS) entry which is preliminary data.</text>
</comment>
<dbReference type="Gene3D" id="3.30.1330.10">
    <property type="entry name" value="PurM-like, N-terminal domain"/>
    <property type="match status" value="1"/>
</dbReference>
<comment type="catalytic activity">
    <reaction evidence="9">
        <text>hydrogenselenide + ATP + H2O = selenophosphate + AMP + phosphate + 2 H(+)</text>
        <dbReference type="Rhea" id="RHEA:18737"/>
        <dbReference type="ChEBI" id="CHEBI:15377"/>
        <dbReference type="ChEBI" id="CHEBI:15378"/>
        <dbReference type="ChEBI" id="CHEBI:16144"/>
        <dbReference type="ChEBI" id="CHEBI:29317"/>
        <dbReference type="ChEBI" id="CHEBI:30616"/>
        <dbReference type="ChEBI" id="CHEBI:43474"/>
        <dbReference type="ChEBI" id="CHEBI:456215"/>
        <dbReference type="EC" id="2.7.9.3"/>
    </reaction>
</comment>
<evidence type="ECO:0000259" key="10">
    <source>
        <dbReference type="Pfam" id="PF00586"/>
    </source>
</evidence>
<dbReference type="NCBIfam" id="NF002098">
    <property type="entry name" value="PRK00943.1"/>
    <property type="match status" value="1"/>
</dbReference>
<dbReference type="HAMAP" id="MF_00625">
    <property type="entry name" value="SelD"/>
    <property type="match status" value="1"/>
</dbReference>
<dbReference type="NCBIfam" id="TIGR00476">
    <property type="entry name" value="selD"/>
    <property type="match status" value="1"/>
</dbReference>
<dbReference type="Pfam" id="PF02769">
    <property type="entry name" value="AIRS_C"/>
    <property type="match status" value="1"/>
</dbReference>
<name>A0A267MLG3_9FIRM</name>
<dbReference type="InterPro" id="IPR004536">
    <property type="entry name" value="SPS/SelD"/>
</dbReference>
<dbReference type="PIRSF" id="PIRSF036407">
    <property type="entry name" value="Selenphspht_syn"/>
    <property type="match status" value="1"/>
</dbReference>
<keyword evidence="5 9" id="KW-0418">Kinase</keyword>
<feature type="binding site" description="in other chain" evidence="9">
    <location>
        <begin position="25"/>
        <end position="27"/>
    </location>
    <ligand>
        <name>ATP</name>
        <dbReference type="ChEBI" id="CHEBI:30616"/>
        <note>ligand shared between dimeric partners</note>
    </ligand>
</feature>
<keyword evidence="2 9" id="KW-0808">Transferase</keyword>
<evidence type="ECO:0000313" key="13">
    <source>
        <dbReference type="Proteomes" id="UP000216024"/>
    </source>
</evidence>
<dbReference type="PANTHER" id="PTHR10256">
    <property type="entry name" value="SELENIDE, WATER DIKINASE"/>
    <property type="match status" value="1"/>
</dbReference>
<reference evidence="12 13" key="1">
    <citation type="submission" date="2017-06" db="EMBL/GenBank/DDBJ databases">
        <title>Draft genome sequence of anaerobic fermentative bacterium Anaeromicrobium sediminis DY2726D isolated from West Pacific Ocean sediments.</title>
        <authorList>
            <person name="Zeng X."/>
        </authorList>
    </citation>
    <scope>NUCLEOTIDE SEQUENCE [LARGE SCALE GENOMIC DNA]</scope>
    <source>
        <strain evidence="12 13">DY2726D</strain>
    </source>
</reference>
<keyword evidence="6 9" id="KW-0067">ATP-binding</keyword>
<proteinExistence type="inferred from homology"/>
<dbReference type="InterPro" id="IPR010918">
    <property type="entry name" value="PurM-like_C_dom"/>
</dbReference>
<dbReference type="EMBL" id="NIBG01000003">
    <property type="protein sequence ID" value="PAB60376.1"/>
    <property type="molecule type" value="Genomic_DNA"/>
</dbReference>
<comment type="caution">
    <text evidence="9">Lacks conserved residue(s) required for the propagation of feature annotation.</text>
</comment>
<dbReference type="Proteomes" id="UP000216024">
    <property type="component" value="Unassembled WGS sequence"/>
</dbReference>
<gene>
    <name evidence="9 12" type="primary">selD</name>
    <name evidence="12" type="ORF">CCE28_05635</name>
</gene>
<evidence type="ECO:0000256" key="1">
    <source>
        <dbReference type="ARBA" id="ARBA00008026"/>
    </source>
</evidence>
<evidence type="ECO:0000256" key="2">
    <source>
        <dbReference type="ARBA" id="ARBA00022679"/>
    </source>
</evidence>
<feature type="binding site" evidence="9">
    <location>
        <position position="68"/>
    </location>
    <ligand>
        <name>Mg(2+)</name>
        <dbReference type="ChEBI" id="CHEBI:18420"/>
    </ligand>
</feature>
<feature type="binding site" evidence="9">
    <location>
        <position position="204"/>
    </location>
    <ligand>
        <name>Mg(2+)</name>
        <dbReference type="ChEBI" id="CHEBI:18420"/>
    </ligand>
</feature>
<dbReference type="GO" id="GO:0000287">
    <property type="term" value="F:magnesium ion binding"/>
    <property type="evidence" value="ECO:0007669"/>
    <property type="project" value="UniProtKB-UniRule"/>
</dbReference>
<dbReference type="GO" id="GO:0005524">
    <property type="term" value="F:ATP binding"/>
    <property type="evidence" value="ECO:0007669"/>
    <property type="project" value="UniProtKB-UniRule"/>
</dbReference>
<dbReference type="Gene3D" id="3.90.650.10">
    <property type="entry name" value="PurM-like C-terminal domain"/>
    <property type="match status" value="1"/>
</dbReference>
<dbReference type="InterPro" id="IPR016188">
    <property type="entry name" value="PurM-like_N"/>
</dbReference>
<feature type="domain" description="PurM-like N-terminal" evidence="10">
    <location>
        <begin position="27"/>
        <end position="134"/>
    </location>
</feature>
<feature type="binding site" description="in other chain" evidence="9">
    <location>
        <position position="68"/>
    </location>
    <ligand>
        <name>ATP</name>
        <dbReference type="ChEBI" id="CHEBI:30616"/>
        <note>ligand shared between dimeric partners</note>
    </ligand>
</feature>
<dbReference type="SUPFAM" id="SSF55326">
    <property type="entry name" value="PurM N-terminal domain-like"/>
    <property type="match status" value="1"/>
</dbReference>
<feature type="binding site" evidence="9">
    <location>
        <position position="28"/>
    </location>
    <ligand>
        <name>Mg(2+)</name>
        <dbReference type="ChEBI" id="CHEBI:18420"/>
    </ligand>
</feature>
<evidence type="ECO:0000313" key="12">
    <source>
        <dbReference type="EMBL" id="PAB60376.1"/>
    </source>
</evidence>
<organism evidence="12 13">
    <name type="scientific">Anaeromicrobium sediminis</name>
    <dbReference type="NCBI Taxonomy" id="1478221"/>
    <lineage>
        <taxon>Bacteria</taxon>
        <taxon>Bacillati</taxon>
        <taxon>Bacillota</taxon>
        <taxon>Clostridia</taxon>
        <taxon>Peptostreptococcales</taxon>
        <taxon>Thermotaleaceae</taxon>
        <taxon>Anaeromicrobium</taxon>
    </lineage>
</organism>
<evidence type="ECO:0000256" key="5">
    <source>
        <dbReference type="ARBA" id="ARBA00022777"/>
    </source>
</evidence>
<keyword evidence="8 9" id="KW-0711">Selenium</keyword>
<dbReference type="GO" id="GO:0005737">
    <property type="term" value="C:cytoplasm"/>
    <property type="evidence" value="ECO:0007669"/>
    <property type="project" value="TreeGrafter"/>
</dbReference>
<keyword evidence="3 9" id="KW-0479">Metal-binding</keyword>
<comment type="cofactor">
    <cofactor evidence="9">
        <name>Mg(2+)</name>
        <dbReference type="ChEBI" id="CHEBI:18420"/>
    </cofactor>
    <text evidence="9">Binds 1 Mg(2+) ion per monomer.</text>
</comment>